<dbReference type="Proteomes" id="UP000028525">
    <property type="component" value="Unassembled WGS sequence"/>
</dbReference>
<evidence type="ECO:0000313" key="2">
    <source>
        <dbReference type="Proteomes" id="UP000028525"/>
    </source>
</evidence>
<sequence length="179" mass="21326">MQYSALEQMLMNSIKEVQIKLGYEREPIRFYYPERALVNILKIREGSPEETKAAMEGFKEYVKERLGDIRITKSQERFCFEIPQEGIEYVYYHKKDNGFLKEFIETVEKTNTTLEDILKVFHKFADGKVACIKSQEEDFDYIIFFEDSSIDNYRYYIKFHGNHATYHRFLSEDAADMGI</sequence>
<keyword evidence="2" id="KW-1185">Reference proteome</keyword>
<dbReference type="AlphaFoldDB" id="A0A084JRY8"/>
<dbReference type="Pfam" id="PF12993">
    <property type="entry name" value="DUF3877"/>
    <property type="match status" value="1"/>
</dbReference>
<dbReference type="InterPro" id="IPR024539">
    <property type="entry name" value="DUF3877"/>
</dbReference>
<proteinExistence type="predicted"/>
<dbReference type="STRING" id="29354.IO98_00640"/>
<dbReference type="RefSeq" id="WP_038277063.1">
    <property type="nucleotide sequence ID" value="NZ_JPME01000002.1"/>
</dbReference>
<gene>
    <name evidence="1" type="ORF">IO98_00640</name>
</gene>
<dbReference type="EMBL" id="JPME01000002">
    <property type="protein sequence ID" value="KEZ91722.1"/>
    <property type="molecule type" value="Genomic_DNA"/>
</dbReference>
<reference evidence="1 2" key="1">
    <citation type="submission" date="2014-07" db="EMBL/GenBank/DDBJ databases">
        <title>Draft genome of Clostridium celerecrescens 152B isolated from sediments associated with methane hydrate from Krishna Godavari basin.</title>
        <authorList>
            <person name="Honkalas V.S."/>
            <person name="Dabir A.P."/>
            <person name="Arora P."/>
            <person name="Dhakephalkar P.K."/>
        </authorList>
    </citation>
    <scope>NUCLEOTIDE SEQUENCE [LARGE SCALE GENOMIC DNA]</scope>
    <source>
        <strain evidence="1 2">152B</strain>
    </source>
</reference>
<accession>A0A084JRY8</accession>
<protein>
    <submittedName>
        <fullName evidence="1">Uncharacterized protein</fullName>
    </submittedName>
</protein>
<evidence type="ECO:0000313" key="1">
    <source>
        <dbReference type="EMBL" id="KEZ91722.1"/>
    </source>
</evidence>
<comment type="caution">
    <text evidence="1">The sequence shown here is derived from an EMBL/GenBank/DDBJ whole genome shotgun (WGS) entry which is preliminary data.</text>
</comment>
<organism evidence="1 2">
    <name type="scientific">Lacrimispora celerecrescens</name>
    <dbReference type="NCBI Taxonomy" id="29354"/>
    <lineage>
        <taxon>Bacteria</taxon>
        <taxon>Bacillati</taxon>
        <taxon>Bacillota</taxon>
        <taxon>Clostridia</taxon>
        <taxon>Lachnospirales</taxon>
        <taxon>Lachnospiraceae</taxon>
        <taxon>Lacrimispora</taxon>
    </lineage>
</organism>
<name>A0A084JRY8_9FIRM</name>